<dbReference type="InterPro" id="IPR036236">
    <property type="entry name" value="Znf_C2H2_sf"/>
</dbReference>
<dbReference type="Gene3D" id="3.30.160.60">
    <property type="entry name" value="Classic Zinc Finger"/>
    <property type="match status" value="1"/>
</dbReference>
<dbReference type="InterPro" id="IPR053266">
    <property type="entry name" value="Zinc_finger_protein_7"/>
</dbReference>
<gene>
    <name evidence="4" type="ORF">POM88_014160</name>
</gene>
<evidence type="ECO:0000256" key="2">
    <source>
        <dbReference type="SAM" id="MobiDB-lite"/>
    </source>
</evidence>
<dbReference type="PANTHER" id="PTHR47593:SF8">
    <property type="entry name" value="OS12G0581900 PROTEIN"/>
    <property type="match status" value="1"/>
</dbReference>
<feature type="compositionally biased region" description="Basic and acidic residues" evidence="2">
    <location>
        <begin position="51"/>
        <end position="62"/>
    </location>
</feature>
<dbReference type="AlphaFoldDB" id="A0AAD8N3D5"/>
<name>A0AAD8N3D5_9APIA</name>
<comment type="caution">
    <text evidence="4">The sequence shown here is derived from an EMBL/GenBank/DDBJ whole genome shotgun (WGS) entry which is preliminary data.</text>
</comment>
<feature type="compositionally biased region" description="Polar residues" evidence="2">
    <location>
        <begin position="35"/>
        <end position="50"/>
    </location>
</feature>
<proteinExistence type="predicted"/>
<evidence type="ECO:0000259" key="3">
    <source>
        <dbReference type="PROSITE" id="PS50157"/>
    </source>
</evidence>
<keyword evidence="1" id="KW-0862">Zinc</keyword>
<dbReference type="GO" id="GO:0008270">
    <property type="term" value="F:zinc ion binding"/>
    <property type="evidence" value="ECO:0007669"/>
    <property type="project" value="UniProtKB-KW"/>
</dbReference>
<dbReference type="PANTHER" id="PTHR47593">
    <property type="entry name" value="ZINC FINGER PROTEIN 4-LIKE"/>
    <property type="match status" value="1"/>
</dbReference>
<protein>
    <submittedName>
        <fullName evidence="4">Zinc finger protein 7</fullName>
    </submittedName>
</protein>
<keyword evidence="1" id="KW-0479">Metal-binding</keyword>
<keyword evidence="1" id="KW-0863">Zinc-finger</keyword>
<feature type="region of interest" description="Disordered" evidence="2">
    <location>
        <begin position="34"/>
        <end position="62"/>
    </location>
</feature>
<dbReference type="InterPro" id="IPR013087">
    <property type="entry name" value="Znf_C2H2_type"/>
</dbReference>
<dbReference type="PROSITE" id="PS00028">
    <property type="entry name" value="ZINC_FINGER_C2H2_1"/>
    <property type="match status" value="1"/>
</dbReference>
<sequence length="209" mass="23393">MSSCHLLSSCLTQRAFKNQSRHLLLPPHSYHLPSTPCSHLQNNQQAQSNMETDKEVHDEDTPREWLKLSLGGDLSSSVQDSDSSRRTSPKIYSCNFCMRKFYSSQALGGHQNAHKRERGAARRNKSWNMATLIALPMNTGVLRSLGVQAHSLVQKPSREGIPVSARSSEPGADCGMAWLPFAMDRTDMWPGSFYLDKKPPVDLDLNLKL</sequence>
<evidence type="ECO:0000313" key="4">
    <source>
        <dbReference type="EMBL" id="KAK1395104.1"/>
    </source>
</evidence>
<evidence type="ECO:0000256" key="1">
    <source>
        <dbReference type="PROSITE-ProRule" id="PRU00042"/>
    </source>
</evidence>
<keyword evidence="5" id="KW-1185">Reference proteome</keyword>
<dbReference type="PROSITE" id="PS50157">
    <property type="entry name" value="ZINC_FINGER_C2H2_2"/>
    <property type="match status" value="1"/>
</dbReference>
<dbReference type="EMBL" id="JAUIZM010000003">
    <property type="protein sequence ID" value="KAK1395104.1"/>
    <property type="molecule type" value="Genomic_DNA"/>
</dbReference>
<reference evidence="4" key="2">
    <citation type="submission" date="2023-05" db="EMBL/GenBank/DDBJ databases">
        <authorList>
            <person name="Schelkunov M.I."/>
        </authorList>
    </citation>
    <scope>NUCLEOTIDE SEQUENCE</scope>
    <source>
        <strain evidence="4">Hsosn_3</strain>
        <tissue evidence="4">Leaf</tissue>
    </source>
</reference>
<reference evidence="4" key="1">
    <citation type="submission" date="2023-02" db="EMBL/GenBank/DDBJ databases">
        <title>Genome of toxic invasive species Heracleum sosnowskyi carries increased number of genes despite the absence of recent whole-genome duplications.</title>
        <authorList>
            <person name="Schelkunov M."/>
            <person name="Shtratnikova V."/>
            <person name="Makarenko M."/>
            <person name="Klepikova A."/>
            <person name="Omelchenko D."/>
            <person name="Novikova G."/>
            <person name="Obukhova E."/>
            <person name="Bogdanov V."/>
            <person name="Penin A."/>
            <person name="Logacheva M."/>
        </authorList>
    </citation>
    <scope>NUCLEOTIDE SEQUENCE</scope>
    <source>
        <strain evidence="4">Hsosn_3</strain>
        <tissue evidence="4">Leaf</tissue>
    </source>
</reference>
<evidence type="ECO:0000313" key="5">
    <source>
        <dbReference type="Proteomes" id="UP001237642"/>
    </source>
</evidence>
<organism evidence="4 5">
    <name type="scientific">Heracleum sosnowskyi</name>
    <dbReference type="NCBI Taxonomy" id="360622"/>
    <lineage>
        <taxon>Eukaryota</taxon>
        <taxon>Viridiplantae</taxon>
        <taxon>Streptophyta</taxon>
        <taxon>Embryophyta</taxon>
        <taxon>Tracheophyta</taxon>
        <taxon>Spermatophyta</taxon>
        <taxon>Magnoliopsida</taxon>
        <taxon>eudicotyledons</taxon>
        <taxon>Gunneridae</taxon>
        <taxon>Pentapetalae</taxon>
        <taxon>asterids</taxon>
        <taxon>campanulids</taxon>
        <taxon>Apiales</taxon>
        <taxon>Apiaceae</taxon>
        <taxon>Apioideae</taxon>
        <taxon>apioid superclade</taxon>
        <taxon>Tordylieae</taxon>
        <taxon>Tordyliinae</taxon>
        <taxon>Heracleum</taxon>
    </lineage>
</organism>
<dbReference type="Proteomes" id="UP001237642">
    <property type="component" value="Unassembled WGS sequence"/>
</dbReference>
<feature type="domain" description="C2H2-type" evidence="3">
    <location>
        <begin position="92"/>
        <end position="119"/>
    </location>
</feature>
<dbReference type="SUPFAM" id="SSF57667">
    <property type="entry name" value="beta-beta-alpha zinc fingers"/>
    <property type="match status" value="1"/>
</dbReference>
<accession>A0AAD8N3D5</accession>